<dbReference type="AlphaFoldDB" id="A0A939NLY4"/>
<gene>
    <name evidence="1" type="ORF">J4710_08870</name>
</gene>
<sequence>MPPGGAQQIMASGALNDLDEVYGIHVVPVAGPEVIGYNTGNVCWKLNVHINN</sequence>
<name>A0A939NLY4_STAXY</name>
<proteinExistence type="predicted"/>
<evidence type="ECO:0000313" key="1">
    <source>
        <dbReference type="EMBL" id="MBO1920010.1"/>
    </source>
</evidence>
<dbReference type="EMBL" id="JAGETT010000061">
    <property type="protein sequence ID" value="MBO1920010.1"/>
    <property type="molecule type" value="Genomic_DNA"/>
</dbReference>
<protein>
    <submittedName>
        <fullName evidence="1">Uncharacterized protein</fullName>
    </submittedName>
</protein>
<organism evidence="1">
    <name type="scientific">Staphylococcus xylosus</name>
    <dbReference type="NCBI Taxonomy" id="1288"/>
    <lineage>
        <taxon>Bacteria</taxon>
        <taxon>Bacillati</taxon>
        <taxon>Bacillota</taxon>
        <taxon>Bacilli</taxon>
        <taxon>Bacillales</taxon>
        <taxon>Staphylococcaceae</taxon>
        <taxon>Staphylococcus</taxon>
    </lineage>
</organism>
<comment type="caution">
    <text evidence="1">The sequence shown here is derived from an EMBL/GenBank/DDBJ whole genome shotgun (WGS) entry which is preliminary data.</text>
</comment>
<accession>A0A939NLY4</accession>
<reference evidence="1" key="1">
    <citation type="submission" date="2021-03" db="EMBL/GenBank/DDBJ databases">
        <title>Molecular epidemiology and mechanisms of colistin and carbapenem resistance in Enterobacteriaceae from clinical isolates, the environment and porcine samples in Pretoria, South Africa.</title>
        <authorList>
            <person name="Bogoshi D."/>
            <person name="Mbelle N.M."/>
            <person name="Naidoo V."/>
            <person name="Osei Sekyere J."/>
        </authorList>
    </citation>
    <scope>NUCLEOTIDE SEQUENCE</scope>
    <source>
        <strain evidence="1">ESB009</strain>
    </source>
</reference>